<name>A0A6G1KNE3_9PLEO</name>
<sequence length="529" mass="56449">MCSRTLAALIIYLSTVTTASSSPSATVDAGVVIGTTTSLPSSATTVNKFLGIPFAAPPVRFTAPQKPKPWSEPLDTKTVKPACIQQFVYPKESSDLIQSFFNNPAAEESEDCLYLNVFAPATPAPENGRAVMFWIYGGALQFGHGGHPVYDGSKFASGEDVIVVTHNYRTNVFGFPSSPELPLTGHNLGWLDQRFALDWVQRNIHAFGGNPNKVTVFGESAGAWSTDALLTSYPANSKPPFRAAILQSGQISYHSPIEADTTSSWLTLAAALNCSDTKGTLECIRVAPAATIKTIVDQQSLPFWPVPDNVTLIEDPVQARVSGNIARIPILSGTNAQESRIIVLGLTNTTAYLNSIGVSPDAIPRIEAAYPIGSSEFPTAYDAIAQMATDYSLHCPDALLTNATATSGIPAWRYYFNASFPNTQFLPDLGVFHASELWIVFGTYPLANATAQEAALSNYMRETWARFAKYPVAGPGWNAVGTGSDFFGGAGDLDIGLVGSEGSAGVEVIRQAEVDSRCSLWVPILTAGS</sequence>
<evidence type="ECO:0000259" key="4">
    <source>
        <dbReference type="Pfam" id="PF00135"/>
    </source>
</evidence>
<keyword evidence="3" id="KW-0732">Signal</keyword>
<dbReference type="InterPro" id="IPR002018">
    <property type="entry name" value="CarbesteraseB"/>
</dbReference>
<dbReference type="EMBL" id="MU005765">
    <property type="protein sequence ID" value="KAF2713847.1"/>
    <property type="molecule type" value="Genomic_DNA"/>
</dbReference>
<evidence type="ECO:0000256" key="2">
    <source>
        <dbReference type="ARBA" id="ARBA00022801"/>
    </source>
</evidence>
<gene>
    <name evidence="5" type="ORF">K504DRAFT_369814</name>
</gene>
<dbReference type="PROSITE" id="PS00941">
    <property type="entry name" value="CARBOXYLESTERASE_B_2"/>
    <property type="match status" value="1"/>
</dbReference>
<evidence type="ECO:0000313" key="6">
    <source>
        <dbReference type="Proteomes" id="UP000799428"/>
    </source>
</evidence>
<dbReference type="OrthoDB" id="408631at2759"/>
<evidence type="ECO:0000256" key="1">
    <source>
        <dbReference type="ARBA" id="ARBA00005964"/>
    </source>
</evidence>
<dbReference type="InterPro" id="IPR029058">
    <property type="entry name" value="AB_hydrolase_fold"/>
</dbReference>
<dbReference type="AlphaFoldDB" id="A0A6G1KNE3"/>
<dbReference type="PROSITE" id="PS00122">
    <property type="entry name" value="CARBOXYLESTERASE_B_1"/>
    <property type="match status" value="1"/>
</dbReference>
<dbReference type="Gene3D" id="3.40.50.1820">
    <property type="entry name" value="alpha/beta hydrolase"/>
    <property type="match status" value="1"/>
</dbReference>
<organism evidence="5 6">
    <name type="scientific">Pleomassaria siparia CBS 279.74</name>
    <dbReference type="NCBI Taxonomy" id="1314801"/>
    <lineage>
        <taxon>Eukaryota</taxon>
        <taxon>Fungi</taxon>
        <taxon>Dikarya</taxon>
        <taxon>Ascomycota</taxon>
        <taxon>Pezizomycotina</taxon>
        <taxon>Dothideomycetes</taxon>
        <taxon>Pleosporomycetidae</taxon>
        <taxon>Pleosporales</taxon>
        <taxon>Pleomassariaceae</taxon>
        <taxon>Pleomassaria</taxon>
    </lineage>
</organism>
<feature type="domain" description="Carboxylesterase type B" evidence="4">
    <location>
        <begin position="22"/>
        <end position="470"/>
    </location>
</feature>
<reference evidence="5" key="1">
    <citation type="journal article" date="2020" name="Stud. Mycol.">
        <title>101 Dothideomycetes genomes: a test case for predicting lifestyles and emergence of pathogens.</title>
        <authorList>
            <person name="Haridas S."/>
            <person name="Albert R."/>
            <person name="Binder M."/>
            <person name="Bloem J."/>
            <person name="Labutti K."/>
            <person name="Salamov A."/>
            <person name="Andreopoulos B."/>
            <person name="Baker S."/>
            <person name="Barry K."/>
            <person name="Bills G."/>
            <person name="Bluhm B."/>
            <person name="Cannon C."/>
            <person name="Castanera R."/>
            <person name="Culley D."/>
            <person name="Daum C."/>
            <person name="Ezra D."/>
            <person name="Gonzalez J."/>
            <person name="Henrissat B."/>
            <person name="Kuo A."/>
            <person name="Liang C."/>
            <person name="Lipzen A."/>
            <person name="Lutzoni F."/>
            <person name="Magnuson J."/>
            <person name="Mondo S."/>
            <person name="Nolan M."/>
            <person name="Ohm R."/>
            <person name="Pangilinan J."/>
            <person name="Park H.-J."/>
            <person name="Ramirez L."/>
            <person name="Alfaro M."/>
            <person name="Sun H."/>
            <person name="Tritt A."/>
            <person name="Yoshinaga Y."/>
            <person name="Zwiers L.-H."/>
            <person name="Turgeon B."/>
            <person name="Goodwin S."/>
            <person name="Spatafora J."/>
            <person name="Crous P."/>
            <person name="Grigoriev I."/>
        </authorList>
    </citation>
    <scope>NUCLEOTIDE SEQUENCE</scope>
    <source>
        <strain evidence="5">CBS 279.74</strain>
    </source>
</reference>
<evidence type="ECO:0000313" key="5">
    <source>
        <dbReference type="EMBL" id="KAF2713847.1"/>
    </source>
</evidence>
<dbReference type="EC" id="3.1.1.-" evidence="3"/>
<dbReference type="Proteomes" id="UP000799428">
    <property type="component" value="Unassembled WGS sequence"/>
</dbReference>
<dbReference type="PANTHER" id="PTHR43918:SF4">
    <property type="entry name" value="CARBOXYLIC ESTER HYDROLASE"/>
    <property type="match status" value="1"/>
</dbReference>
<feature type="chain" id="PRO_5026377587" description="Carboxylic ester hydrolase" evidence="3">
    <location>
        <begin position="22"/>
        <end position="529"/>
    </location>
</feature>
<dbReference type="InterPro" id="IPR050654">
    <property type="entry name" value="AChE-related_enzymes"/>
</dbReference>
<protein>
    <recommendedName>
        <fullName evidence="3">Carboxylic ester hydrolase</fullName>
        <ecNumber evidence="3">3.1.1.-</ecNumber>
    </recommendedName>
</protein>
<proteinExistence type="inferred from homology"/>
<accession>A0A6G1KNE3</accession>
<dbReference type="PANTHER" id="PTHR43918">
    <property type="entry name" value="ACETYLCHOLINESTERASE"/>
    <property type="match status" value="1"/>
</dbReference>
<dbReference type="InterPro" id="IPR019819">
    <property type="entry name" value="Carboxylesterase_B_CS"/>
</dbReference>
<comment type="similarity">
    <text evidence="1 3">Belongs to the type-B carboxylesterase/lipase family.</text>
</comment>
<dbReference type="SUPFAM" id="SSF53474">
    <property type="entry name" value="alpha/beta-Hydrolases"/>
    <property type="match status" value="1"/>
</dbReference>
<feature type="signal peptide" evidence="3">
    <location>
        <begin position="1"/>
        <end position="21"/>
    </location>
</feature>
<dbReference type="InterPro" id="IPR019826">
    <property type="entry name" value="Carboxylesterase_B_AS"/>
</dbReference>
<dbReference type="Pfam" id="PF00135">
    <property type="entry name" value="COesterase"/>
    <property type="match status" value="1"/>
</dbReference>
<dbReference type="GO" id="GO:0052689">
    <property type="term" value="F:carboxylic ester hydrolase activity"/>
    <property type="evidence" value="ECO:0007669"/>
    <property type="project" value="TreeGrafter"/>
</dbReference>
<keyword evidence="2 3" id="KW-0378">Hydrolase</keyword>
<evidence type="ECO:0000256" key="3">
    <source>
        <dbReference type="RuleBase" id="RU361235"/>
    </source>
</evidence>
<keyword evidence="6" id="KW-1185">Reference proteome</keyword>